<dbReference type="InterPro" id="IPR040256">
    <property type="entry name" value="At4g02000-like"/>
</dbReference>
<evidence type="ECO:0008006" key="3">
    <source>
        <dbReference type="Google" id="ProtNLM"/>
    </source>
</evidence>
<accession>A0A8J6CGM7</accession>
<name>A0A8J6CGM7_9ROSI</name>
<protein>
    <recommendedName>
        <fullName evidence="3">DUF4283 domain-containing protein</fullName>
    </recommendedName>
</protein>
<evidence type="ECO:0000313" key="1">
    <source>
        <dbReference type="EMBL" id="KAG8471909.1"/>
    </source>
</evidence>
<dbReference type="EMBL" id="JAHUZN010000013">
    <property type="protein sequence ID" value="KAG8471909.1"/>
    <property type="molecule type" value="Genomic_DNA"/>
</dbReference>
<proteinExistence type="predicted"/>
<dbReference type="OrthoDB" id="994572at2759"/>
<gene>
    <name evidence="1" type="ORF">CXB51_036497</name>
</gene>
<sequence>MAFDPTQAFPSVVIAWIRFPALLSYLFNHKIITEIRELVGKVVKLDMNIDSRTRGRFARMAVYINLEKPLVSQVLINGRIQKIEYESLSTICFHCERYGHVESICKFRNANSTVEMNGDSSVPAPENQKLTVERLEKKEENFGPWMIVERKSRHKSWDNLQKLTGNHEKKKSCKGKYICNTPSPSPIAGLGYEHEACWSLSPDTIPAYSLRVFKLGYHSSTKPAGL</sequence>
<dbReference type="PANTHER" id="PTHR31286">
    <property type="entry name" value="GLYCINE-RICH CELL WALL STRUCTURAL PROTEIN 1.8-LIKE"/>
    <property type="match status" value="1"/>
</dbReference>
<dbReference type="AlphaFoldDB" id="A0A8J6CGM7"/>
<evidence type="ECO:0000313" key="2">
    <source>
        <dbReference type="Proteomes" id="UP000701853"/>
    </source>
</evidence>
<reference evidence="1 2" key="1">
    <citation type="journal article" date="2021" name="bioRxiv">
        <title>The Gossypium anomalum genome as a resource for cotton improvement and evolutionary analysis of hybrid incompatibility.</title>
        <authorList>
            <person name="Grover C.E."/>
            <person name="Yuan D."/>
            <person name="Arick M.A."/>
            <person name="Miller E.R."/>
            <person name="Hu G."/>
            <person name="Peterson D.G."/>
            <person name="Wendel J.F."/>
            <person name="Udall J.A."/>
        </authorList>
    </citation>
    <scope>NUCLEOTIDE SEQUENCE [LARGE SCALE GENOMIC DNA]</scope>
    <source>
        <strain evidence="1">JFW-Udall</strain>
        <tissue evidence="1">Leaf</tissue>
    </source>
</reference>
<dbReference type="PANTHER" id="PTHR31286:SF173">
    <property type="entry name" value="DUF4283 DOMAIN-CONTAINING PROTEIN"/>
    <property type="match status" value="1"/>
</dbReference>
<comment type="caution">
    <text evidence="1">The sequence shown here is derived from an EMBL/GenBank/DDBJ whole genome shotgun (WGS) entry which is preliminary data.</text>
</comment>
<dbReference type="Proteomes" id="UP000701853">
    <property type="component" value="Chromosome 13"/>
</dbReference>
<keyword evidence="2" id="KW-1185">Reference proteome</keyword>
<organism evidence="1 2">
    <name type="scientific">Gossypium anomalum</name>
    <dbReference type="NCBI Taxonomy" id="47600"/>
    <lineage>
        <taxon>Eukaryota</taxon>
        <taxon>Viridiplantae</taxon>
        <taxon>Streptophyta</taxon>
        <taxon>Embryophyta</taxon>
        <taxon>Tracheophyta</taxon>
        <taxon>Spermatophyta</taxon>
        <taxon>Magnoliopsida</taxon>
        <taxon>eudicotyledons</taxon>
        <taxon>Gunneridae</taxon>
        <taxon>Pentapetalae</taxon>
        <taxon>rosids</taxon>
        <taxon>malvids</taxon>
        <taxon>Malvales</taxon>
        <taxon>Malvaceae</taxon>
        <taxon>Malvoideae</taxon>
        <taxon>Gossypium</taxon>
    </lineage>
</organism>